<protein>
    <submittedName>
        <fullName evidence="1">Uncharacterized protein</fullName>
    </submittedName>
</protein>
<sequence length="81" mass="9329">MIFEPSHVLYGDYSLLAIELKREGVVIYKQDGTLRKDEHLSEQTAMLEKLRDKGYKAEFCIGFDQARKLIDQYLTGGSPIF</sequence>
<organism evidence="1 2">
    <name type="scientific">Pseudarthrobacter oxydans</name>
    <name type="common">Arthrobacter oxydans</name>
    <dbReference type="NCBI Taxonomy" id="1671"/>
    <lineage>
        <taxon>Bacteria</taxon>
        <taxon>Bacillati</taxon>
        <taxon>Actinomycetota</taxon>
        <taxon>Actinomycetes</taxon>
        <taxon>Micrococcales</taxon>
        <taxon>Micrococcaceae</taxon>
        <taxon>Pseudarthrobacter</taxon>
    </lineage>
</organism>
<name>A0AAW8NEE4_PSEOX</name>
<accession>A0AAW8NEE4</accession>
<gene>
    <name evidence="1" type="ORF">J2X12_003475</name>
</gene>
<dbReference type="EMBL" id="JAVDWN010000015">
    <property type="protein sequence ID" value="MDR7165426.1"/>
    <property type="molecule type" value="Genomic_DNA"/>
</dbReference>
<proteinExistence type="predicted"/>
<dbReference type="Proteomes" id="UP001262032">
    <property type="component" value="Unassembled WGS sequence"/>
</dbReference>
<evidence type="ECO:0000313" key="1">
    <source>
        <dbReference type="EMBL" id="MDR7165426.1"/>
    </source>
</evidence>
<comment type="caution">
    <text evidence="1">The sequence shown here is derived from an EMBL/GenBank/DDBJ whole genome shotgun (WGS) entry which is preliminary data.</text>
</comment>
<dbReference type="GO" id="GO:0003676">
    <property type="term" value="F:nucleic acid binding"/>
    <property type="evidence" value="ECO:0007669"/>
    <property type="project" value="InterPro"/>
</dbReference>
<reference evidence="1" key="1">
    <citation type="submission" date="2023-07" db="EMBL/GenBank/DDBJ databases">
        <title>Sorghum-associated microbial communities from plants grown in Nebraska, USA.</title>
        <authorList>
            <person name="Schachtman D."/>
        </authorList>
    </citation>
    <scope>NUCLEOTIDE SEQUENCE</scope>
    <source>
        <strain evidence="1">BE261</strain>
    </source>
</reference>
<evidence type="ECO:0000313" key="2">
    <source>
        <dbReference type="Proteomes" id="UP001262032"/>
    </source>
</evidence>
<dbReference type="RefSeq" id="WP_310113838.1">
    <property type="nucleotide sequence ID" value="NZ_JAVDTN010000015.1"/>
</dbReference>
<dbReference type="AlphaFoldDB" id="A0AAW8NEE4"/>
<dbReference type="InterPro" id="IPR011856">
    <property type="entry name" value="tRNA_endonuc-like_dom_sf"/>
</dbReference>
<dbReference type="Gene3D" id="3.40.1350.10">
    <property type="match status" value="1"/>
</dbReference>
<dbReference type="GeneID" id="97424024"/>